<evidence type="ECO:0000259" key="3">
    <source>
        <dbReference type="Pfam" id="PF00561"/>
    </source>
</evidence>
<dbReference type="Proteomes" id="UP000639973">
    <property type="component" value="Unassembled WGS sequence"/>
</dbReference>
<feature type="domain" description="AB hydrolase-1" evidence="3">
    <location>
        <begin position="26"/>
        <end position="264"/>
    </location>
</feature>
<dbReference type="GO" id="GO:0016787">
    <property type="term" value="F:hydrolase activity"/>
    <property type="evidence" value="ECO:0007669"/>
    <property type="project" value="UniProtKB-KW"/>
</dbReference>
<evidence type="ECO:0000313" key="4">
    <source>
        <dbReference type="EMBL" id="GGL89168.1"/>
    </source>
</evidence>
<dbReference type="PANTHER" id="PTHR43798">
    <property type="entry name" value="MONOACYLGLYCEROL LIPASE"/>
    <property type="match status" value="1"/>
</dbReference>
<name>A0ABQ2GDK3_9DEIO</name>
<dbReference type="InterPro" id="IPR000073">
    <property type="entry name" value="AB_hydrolase_1"/>
</dbReference>
<sequence length="285" mass="31678">MSESVTVNGVKLVYDDSGASKNQKATIVTLHGGPGMSSRAGDWAAFQPLTDGYRLISYDQRGNGQSEGSEPYSHAQFVADLEALRETLNLGKIVVLGGSYGGFLALEYALAHPQNLQAVILRDTAASNRFQDTSKKRAMDSEFPMDEASLDRLFSGQMRDNDDFRASFAQIQPLYTVERDPAAEAERLARIPFRYATHNWAFSRNQPEYDLVARLREIKVPVLVTVGRHDWITPLEASEELAAHLPNSELVVFEHSGHSPQLEEQPLYLQTVRGFLTRHISAVNA</sequence>
<dbReference type="InterPro" id="IPR050266">
    <property type="entry name" value="AB_hydrolase_sf"/>
</dbReference>
<evidence type="ECO:0000256" key="2">
    <source>
        <dbReference type="ARBA" id="ARBA00022801"/>
    </source>
</evidence>
<reference evidence="5" key="1">
    <citation type="journal article" date="2019" name="Int. J. Syst. Evol. Microbiol.">
        <title>The Global Catalogue of Microorganisms (GCM) 10K type strain sequencing project: providing services to taxonomists for standard genome sequencing and annotation.</title>
        <authorList>
            <consortium name="The Broad Institute Genomics Platform"/>
            <consortium name="The Broad Institute Genome Sequencing Center for Infectious Disease"/>
            <person name="Wu L."/>
            <person name="Ma J."/>
        </authorList>
    </citation>
    <scope>NUCLEOTIDE SEQUENCE [LARGE SCALE GENOMIC DNA]</scope>
    <source>
        <strain evidence="5">JCM 15442</strain>
    </source>
</reference>
<organism evidence="4 5">
    <name type="scientific">Deinococcus aerolatus</name>
    <dbReference type="NCBI Taxonomy" id="522487"/>
    <lineage>
        <taxon>Bacteria</taxon>
        <taxon>Thermotogati</taxon>
        <taxon>Deinococcota</taxon>
        <taxon>Deinococci</taxon>
        <taxon>Deinococcales</taxon>
        <taxon>Deinococcaceae</taxon>
        <taxon>Deinococcus</taxon>
    </lineage>
</organism>
<dbReference type="SUPFAM" id="SSF53474">
    <property type="entry name" value="alpha/beta-Hydrolases"/>
    <property type="match status" value="1"/>
</dbReference>
<dbReference type="RefSeq" id="WP_188973212.1">
    <property type="nucleotide sequence ID" value="NZ_BMOL01000016.1"/>
</dbReference>
<dbReference type="Gene3D" id="3.40.50.1820">
    <property type="entry name" value="alpha/beta hydrolase"/>
    <property type="match status" value="1"/>
</dbReference>
<comment type="similarity">
    <text evidence="1">Belongs to the peptidase S33 family.</text>
</comment>
<gene>
    <name evidence="4" type="ORF">GCM10010840_29080</name>
</gene>
<dbReference type="InterPro" id="IPR029058">
    <property type="entry name" value="AB_hydrolase_fold"/>
</dbReference>
<proteinExistence type="inferred from homology"/>
<keyword evidence="2 4" id="KW-0378">Hydrolase</keyword>
<dbReference type="PRINTS" id="PR00111">
    <property type="entry name" value="ABHYDROLASE"/>
</dbReference>
<dbReference type="EMBL" id="BMOL01000016">
    <property type="protein sequence ID" value="GGL89168.1"/>
    <property type="molecule type" value="Genomic_DNA"/>
</dbReference>
<evidence type="ECO:0000256" key="1">
    <source>
        <dbReference type="ARBA" id="ARBA00010088"/>
    </source>
</evidence>
<dbReference type="PRINTS" id="PR00793">
    <property type="entry name" value="PROAMNOPTASE"/>
</dbReference>
<accession>A0ABQ2GDK3</accession>
<dbReference type="PANTHER" id="PTHR43798:SF33">
    <property type="entry name" value="HYDROLASE, PUTATIVE (AFU_ORTHOLOGUE AFUA_2G14860)-RELATED"/>
    <property type="match status" value="1"/>
</dbReference>
<keyword evidence="5" id="KW-1185">Reference proteome</keyword>
<dbReference type="Pfam" id="PF00561">
    <property type="entry name" value="Abhydrolase_1"/>
    <property type="match status" value="1"/>
</dbReference>
<comment type="caution">
    <text evidence="4">The sequence shown here is derived from an EMBL/GenBank/DDBJ whole genome shotgun (WGS) entry which is preliminary data.</text>
</comment>
<evidence type="ECO:0000313" key="5">
    <source>
        <dbReference type="Proteomes" id="UP000639973"/>
    </source>
</evidence>
<protein>
    <submittedName>
        <fullName evidence="4">Hydrolase</fullName>
    </submittedName>
</protein>
<dbReference type="InterPro" id="IPR002410">
    <property type="entry name" value="Peptidase_S33"/>
</dbReference>